<dbReference type="InterPro" id="IPR016047">
    <property type="entry name" value="M23ase_b-sheet_dom"/>
</dbReference>
<dbReference type="PANTHER" id="PTHR21666:SF291">
    <property type="entry name" value="STAGE II SPORULATION PROTEIN Q"/>
    <property type="match status" value="1"/>
</dbReference>
<keyword evidence="3" id="KW-1185">Reference proteome</keyword>
<dbReference type="KEGG" id="dia:Dtpsy_0758"/>
<dbReference type="AlphaFoldDB" id="A0A9J9Q640"/>
<organism evidence="2 3">
    <name type="scientific">Acidovorax ebreus (strain TPSY)</name>
    <name type="common">Diaphorobacter sp. (strain TPSY)</name>
    <dbReference type="NCBI Taxonomy" id="535289"/>
    <lineage>
        <taxon>Bacteria</taxon>
        <taxon>Pseudomonadati</taxon>
        <taxon>Pseudomonadota</taxon>
        <taxon>Betaproteobacteria</taxon>
        <taxon>Burkholderiales</taxon>
        <taxon>Comamonadaceae</taxon>
        <taxon>Diaphorobacter</taxon>
    </lineage>
</organism>
<dbReference type="PANTHER" id="PTHR21666">
    <property type="entry name" value="PEPTIDASE-RELATED"/>
    <property type="match status" value="1"/>
</dbReference>
<dbReference type="SUPFAM" id="SSF51261">
    <property type="entry name" value="Duplicated hybrid motif"/>
    <property type="match status" value="1"/>
</dbReference>
<accession>A0A9J9Q640</accession>
<name>A0A9J9Q640_ACIET</name>
<dbReference type="GO" id="GO:0004222">
    <property type="term" value="F:metalloendopeptidase activity"/>
    <property type="evidence" value="ECO:0007669"/>
    <property type="project" value="TreeGrafter"/>
</dbReference>
<evidence type="ECO:0000259" key="1">
    <source>
        <dbReference type="Pfam" id="PF01551"/>
    </source>
</evidence>
<evidence type="ECO:0000313" key="3">
    <source>
        <dbReference type="Proteomes" id="UP000000450"/>
    </source>
</evidence>
<dbReference type="Gene3D" id="2.70.70.10">
    <property type="entry name" value="Glucose Permease (Domain IIA)"/>
    <property type="match status" value="1"/>
</dbReference>
<proteinExistence type="predicted"/>
<evidence type="ECO:0000313" key="2">
    <source>
        <dbReference type="EMBL" id="ACM32237.1"/>
    </source>
</evidence>
<dbReference type="EMBL" id="CP001392">
    <property type="protein sequence ID" value="ACM32237.1"/>
    <property type="molecule type" value="Genomic_DNA"/>
</dbReference>
<sequence>MALLFMTVMAYHWVLMHGAREGWPVVGSMARLAVQDEQAQRERFMRANIDAMARKLGDMQARVLQLESLGERVRGLAGLPASEVQSLPGRGGMLVAGRPLGLDELNAALDDLVAITGRRTDLMTVAESRLFDQHIRKHLIPTQVPVRDTAVGSPFGWRIDPFTGQSALHTGLDFSAGTGTPIVAAAGGVVIAQEYHPAYGNMVEIDHGSQLVTRYAHASKTLVKAGDIVRRGQKIAEVGSTGRSTGPHLHFEVWVQGVPQDPQKFLFAGEPAPMPHALTGRAAIGHLAHR</sequence>
<dbReference type="InterPro" id="IPR050570">
    <property type="entry name" value="Cell_wall_metabolism_enzyme"/>
</dbReference>
<reference evidence="2 3" key="1">
    <citation type="journal article" date="2010" name="J. Bacteriol.">
        <title>Completed genome sequence of the anaerobic iron-oxidizing bacterium Acidovorax ebreus strain TPSY.</title>
        <authorList>
            <person name="Byrne-Bailey K.G."/>
            <person name="Weber K.A."/>
            <person name="Chair A.H."/>
            <person name="Bose S."/>
            <person name="Knox T."/>
            <person name="Spanbauer T.L."/>
            <person name="Chertkov O."/>
            <person name="Coates J.D."/>
        </authorList>
    </citation>
    <scope>NUCLEOTIDE SEQUENCE [LARGE SCALE GENOMIC DNA]</scope>
    <source>
        <strain evidence="2 3">TPSY</strain>
    </source>
</reference>
<dbReference type="InterPro" id="IPR011055">
    <property type="entry name" value="Dup_hybrid_motif"/>
</dbReference>
<dbReference type="CDD" id="cd12797">
    <property type="entry name" value="M23_peptidase"/>
    <property type="match status" value="1"/>
</dbReference>
<protein>
    <submittedName>
        <fullName evidence="2">Peptidase M23</fullName>
    </submittedName>
</protein>
<dbReference type="Pfam" id="PF01551">
    <property type="entry name" value="Peptidase_M23"/>
    <property type="match status" value="1"/>
</dbReference>
<dbReference type="FunFam" id="2.70.70.10:FF:000006">
    <property type="entry name" value="M23 family peptidase"/>
    <property type="match status" value="1"/>
</dbReference>
<gene>
    <name evidence="2" type="ordered locus">Dtpsy_0758</name>
</gene>
<feature type="domain" description="M23ase beta-sheet core" evidence="1">
    <location>
        <begin position="168"/>
        <end position="262"/>
    </location>
</feature>
<dbReference type="Proteomes" id="UP000000450">
    <property type="component" value="Chromosome"/>
</dbReference>